<gene>
    <name evidence="2" type="ORF">G9H71_04445</name>
</gene>
<feature type="compositionally biased region" description="Low complexity" evidence="1">
    <location>
        <begin position="1"/>
        <end position="13"/>
    </location>
</feature>
<feature type="region of interest" description="Disordered" evidence="1">
    <location>
        <begin position="1"/>
        <end position="61"/>
    </location>
</feature>
<evidence type="ECO:0000313" key="2">
    <source>
        <dbReference type="EMBL" id="NHC13026.1"/>
    </source>
</evidence>
<proteinExistence type="predicted"/>
<evidence type="ECO:0008006" key="4">
    <source>
        <dbReference type="Google" id="ProtNLM"/>
    </source>
</evidence>
<accession>A0ABX0GSF3</accession>
<dbReference type="Pfam" id="PF20060">
    <property type="entry name" value="DUF6459"/>
    <property type="match status" value="1"/>
</dbReference>
<keyword evidence="3" id="KW-1185">Reference proteome</keyword>
<protein>
    <recommendedName>
        <fullName evidence="4">3-hydroxyacyl-CoA dehydrogenase</fullName>
    </recommendedName>
</protein>
<feature type="compositionally biased region" description="Low complexity" evidence="1">
    <location>
        <begin position="199"/>
        <end position="218"/>
    </location>
</feature>
<organism evidence="2 3">
    <name type="scientific">Motilibacter deserti</name>
    <dbReference type="NCBI Taxonomy" id="2714956"/>
    <lineage>
        <taxon>Bacteria</taxon>
        <taxon>Bacillati</taxon>
        <taxon>Actinomycetota</taxon>
        <taxon>Actinomycetes</taxon>
        <taxon>Motilibacterales</taxon>
        <taxon>Motilibacteraceae</taxon>
        <taxon>Motilibacter</taxon>
    </lineage>
</organism>
<reference evidence="2 3" key="1">
    <citation type="submission" date="2020-03" db="EMBL/GenBank/DDBJ databases">
        <title>Two novel Motilibacter sp.</title>
        <authorList>
            <person name="Liu S."/>
        </authorList>
    </citation>
    <scope>NUCLEOTIDE SEQUENCE [LARGE SCALE GENOMIC DNA]</scope>
    <source>
        <strain evidence="2 3">E257</strain>
    </source>
</reference>
<evidence type="ECO:0000256" key="1">
    <source>
        <dbReference type="SAM" id="MobiDB-lite"/>
    </source>
</evidence>
<dbReference type="InterPro" id="IPR045596">
    <property type="entry name" value="DUF6459"/>
</dbReference>
<name>A0ABX0GSF3_9ACTN</name>
<sequence length="218" mass="23324">MPRTTPALRATPPRRLPAPRWEPPYDDEVAPLPPTARSGQAQLALSFPLPTGLPATPDLPRLRLVGEEDDGFGRRPTGRDELPEPRAWAARLVQAVVEVLSGERPPAQLLRWTSEEVYARVRTTAAPPRRAMTTRARAHVRSVHVCEPDDGVAEVAAVIVRNGRAQALALRMEGLDGRWQCTTLDVLLPTAAARGTDEPVPAGAAPSAASASVARAAG</sequence>
<feature type="region of interest" description="Disordered" evidence="1">
    <location>
        <begin position="195"/>
        <end position="218"/>
    </location>
</feature>
<dbReference type="RefSeq" id="WP_166278380.1">
    <property type="nucleotide sequence ID" value="NZ_JAANNP010000001.1"/>
</dbReference>
<dbReference type="Proteomes" id="UP000800981">
    <property type="component" value="Unassembled WGS sequence"/>
</dbReference>
<dbReference type="EMBL" id="JAANNP010000001">
    <property type="protein sequence ID" value="NHC13026.1"/>
    <property type="molecule type" value="Genomic_DNA"/>
</dbReference>
<evidence type="ECO:0000313" key="3">
    <source>
        <dbReference type="Proteomes" id="UP000800981"/>
    </source>
</evidence>
<comment type="caution">
    <text evidence="2">The sequence shown here is derived from an EMBL/GenBank/DDBJ whole genome shotgun (WGS) entry which is preliminary data.</text>
</comment>